<dbReference type="GO" id="GO:0005524">
    <property type="term" value="F:ATP binding"/>
    <property type="evidence" value="ECO:0007669"/>
    <property type="project" value="InterPro"/>
</dbReference>
<dbReference type="Gene3D" id="3.30.1370.100">
    <property type="entry name" value="MutL, C-terminal domain, regulatory subdomain"/>
    <property type="match status" value="1"/>
</dbReference>
<dbReference type="InterPro" id="IPR014790">
    <property type="entry name" value="MutL_C"/>
</dbReference>
<dbReference type="SUPFAM" id="SSF55874">
    <property type="entry name" value="ATPase domain of HSP90 chaperone/DNA topoisomerase II/histidine kinase"/>
    <property type="match status" value="1"/>
</dbReference>
<dbReference type="InterPro" id="IPR042120">
    <property type="entry name" value="MutL_C_dimsub"/>
</dbReference>
<protein>
    <submittedName>
        <fullName evidence="6">Putative DNA mismatch repair protein mutL</fullName>
    </submittedName>
</protein>
<dbReference type="Pfam" id="PF08676">
    <property type="entry name" value="MutL_C"/>
    <property type="match status" value="1"/>
</dbReference>
<dbReference type="InterPro" id="IPR036890">
    <property type="entry name" value="HATPase_C_sf"/>
</dbReference>
<reference evidence="6" key="1">
    <citation type="submission" date="2009-10" db="EMBL/GenBank/DDBJ databases">
        <title>Diversity of trophic interactions inside an arsenic-rich microbial ecosystem.</title>
        <authorList>
            <person name="Bertin P.N."/>
            <person name="Heinrich-Salmeron A."/>
            <person name="Pelletier E."/>
            <person name="Goulhen-Chollet F."/>
            <person name="Arsene-Ploetze F."/>
            <person name="Gallien S."/>
            <person name="Calteau A."/>
            <person name="Vallenet D."/>
            <person name="Casiot C."/>
            <person name="Chane-Woon-Ming B."/>
            <person name="Giloteaux L."/>
            <person name="Barakat M."/>
            <person name="Bonnefoy V."/>
            <person name="Bruneel O."/>
            <person name="Chandler M."/>
            <person name="Cleiss J."/>
            <person name="Duran R."/>
            <person name="Elbaz-Poulichet F."/>
            <person name="Fonknechten N."/>
            <person name="Lauga B."/>
            <person name="Mornico D."/>
            <person name="Ortet P."/>
            <person name="Schaeffer C."/>
            <person name="Siguier P."/>
            <person name="Alexander Thil Smith A."/>
            <person name="Van Dorsselaer A."/>
            <person name="Weissenbach J."/>
            <person name="Medigue C."/>
            <person name="Le Paslier D."/>
        </authorList>
    </citation>
    <scope>NUCLEOTIDE SEQUENCE</scope>
</reference>
<dbReference type="InterPro" id="IPR020568">
    <property type="entry name" value="Ribosomal_Su5_D2-typ_SF"/>
</dbReference>
<dbReference type="SUPFAM" id="SSF118116">
    <property type="entry name" value="DNA mismatch repair protein MutL"/>
    <property type="match status" value="1"/>
</dbReference>
<comment type="similarity">
    <text evidence="1">Belongs to the DNA mismatch repair MutL/HexB family.</text>
</comment>
<proteinExistence type="inferred from homology"/>
<feature type="domain" description="MutL C-terminal dimerisation" evidence="4">
    <location>
        <begin position="384"/>
        <end position="521"/>
    </location>
</feature>
<dbReference type="EMBL" id="CABL01000006">
    <property type="protein sequence ID" value="CBH75202.1"/>
    <property type="molecule type" value="Genomic_DNA"/>
</dbReference>
<dbReference type="GO" id="GO:0032300">
    <property type="term" value="C:mismatch repair complex"/>
    <property type="evidence" value="ECO:0007669"/>
    <property type="project" value="InterPro"/>
</dbReference>
<dbReference type="Gene3D" id="3.30.1540.20">
    <property type="entry name" value="MutL, C-terminal domain, dimerisation subdomain"/>
    <property type="match status" value="1"/>
</dbReference>
<dbReference type="InterPro" id="IPR013507">
    <property type="entry name" value="DNA_mismatch_S5_2-like"/>
</dbReference>
<keyword evidence="2" id="KW-0227">DNA damage</keyword>
<evidence type="ECO:0000256" key="1">
    <source>
        <dbReference type="ARBA" id="ARBA00006082"/>
    </source>
</evidence>
<dbReference type="CDD" id="cd00782">
    <property type="entry name" value="MutL_Trans"/>
    <property type="match status" value="1"/>
</dbReference>
<evidence type="ECO:0000313" key="6">
    <source>
        <dbReference type="EMBL" id="CBH75202.1"/>
    </source>
</evidence>
<dbReference type="Pfam" id="PF01119">
    <property type="entry name" value="DNA_mis_repair"/>
    <property type="match status" value="1"/>
</dbReference>
<gene>
    <name evidence="6" type="ORF">CARN1_1527</name>
</gene>
<dbReference type="InterPro" id="IPR002099">
    <property type="entry name" value="MutL/Mlh/PMS"/>
</dbReference>
<evidence type="ECO:0000256" key="2">
    <source>
        <dbReference type="ARBA" id="ARBA00022763"/>
    </source>
</evidence>
<organism evidence="6">
    <name type="scientific">mine drainage metagenome</name>
    <dbReference type="NCBI Taxonomy" id="410659"/>
    <lineage>
        <taxon>unclassified sequences</taxon>
        <taxon>metagenomes</taxon>
        <taxon>ecological metagenomes</taxon>
    </lineage>
</organism>
<evidence type="ECO:0000256" key="3">
    <source>
        <dbReference type="ARBA" id="ARBA00023204"/>
    </source>
</evidence>
<dbReference type="PROSITE" id="PS00058">
    <property type="entry name" value="DNA_MISMATCH_REPAIR_1"/>
    <property type="match status" value="1"/>
</dbReference>
<dbReference type="SMART" id="SM00853">
    <property type="entry name" value="MutL_C"/>
    <property type="match status" value="1"/>
</dbReference>
<dbReference type="CDD" id="cd16926">
    <property type="entry name" value="HATPase_MutL-MLH-PMS-like"/>
    <property type="match status" value="1"/>
</dbReference>
<dbReference type="FunFam" id="3.30.565.10:FF:000003">
    <property type="entry name" value="DNA mismatch repair endonuclease MutL"/>
    <property type="match status" value="1"/>
</dbReference>
<dbReference type="Gene3D" id="3.30.230.10">
    <property type="match status" value="1"/>
</dbReference>
<dbReference type="GO" id="GO:0016887">
    <property type="term" value="F:ATP hydrolysis activity"/>
    <property type="evidence" value="ECO:0007669"/>
    <property type="project" value="InterPro"/>
</dbReference>
<comment type="caution">
    <text evidence="6">The sequence shown here is derived from an EMBL/GenBank/DDBJ whole genome shotgun (WGS) entry which is preliminary data.</text>
</comment>
<dbReference type="PANTHER" id="PTHR10073">
    <property type="entry name" value="DNA MISMATCH REPAIR PROTEIN MLH, PMS, MUTL"/>
    <property type="match status" value="1"/>
</dbReference>
<accession>E6PFG6</accession>
<dbReference type="InterPro" id="IPR014762">
    <property type="entry name" value="DNA_mismatch_repair_CS"/>
</dbReference>
<sequence>MSQIAALDERTIGQIAAGEIVERPLSVVKELVENAVDAGARRIEVSLLRGGTERIEVSDDGAGIAIEDLALAPARHATSKLRDAEDLHSVATLGFRGEGLASIAAVSRLTIVSRTPGEEIGAKIVAYGDRIEPILRVAAPAGTSAVAEGLFENVPVRREYLKSPAAELARVNSWLSTFALAYPEIAFTLGNDGEQHWAMPATADPRERLAAVFGREAAKTMLEIDASATASMHGELRGFISAPGNERADRRMQLLFVNRRLLRSSLLAGAWSAGYQTFSMIGRQPYGVLMLDLPPEHVDANVHPTKSDVRLRFGSQVADSVRHAIAATLRGDARERLAQTLGSPPGEHLSFAPPERYEQARLLHFDTEPTNDREAAPSGTSMRVLAQVDATYILATDGSTILLVDQHAAHERIAYERIVAAAAARAPSEPLLVPTIVELDPMQSERLERALELLREGGLAIEPFGERSFRVTATPAGYGARAFDLAGFLDDLAEEAPQRDVRERVWASLACHSVTTAGERLAFAEMVRMLDDLQHCANPMHCPHGRPTMLRLEPEMVARLFKRA</sequence>
<keyword evidence="3" id="KW-0234">DNA repair</keyword>
<dbReference type="GO" id="GO:0140664">
    <property type="term" value="F:ATP-dependent DNA damage sensor activity"/>
    <property type="evidence" value="ECO:0007669"/>
    <property type="project" value="InterPro"/>
</dbReference>
<dbReference type="InterPro" id="IPR042121">
    <property type="entry name" value="MutL_C_regsub"/>
</dbReference>
<dbReference type="Gene3D" id="3.30.565.10">
    <property type="entry name" value="Histidine kinase-like ATPase, C-terminal domain"/>
    <property type="match status" value="1"/>
</dbReference>
<dbReference type="GO" id="GO:0030983">
    <property type="term" value="F:mismatched DNA binding"/>
    <property type="evidence" value="ECO:0007669"/>
    <property type="project" value="InterPro"/>
</dbReference>
<dbReference type="GO" id="GO:0006298">
    <property type="term" value="P:mismatch repair"/>
    <property type="evidence" value="ECO:0007669"/>
    <property type="project" value="InterPro"/>
</dbReference>
<dbReference type="InterPro" id="IPR014721">
    <property type="entry name" value="Ribsml_uS5_D2-typ_fold_subgr"/>
</dbReference>
<dbReference type="InterPro" id="IPR037198">
    <property type="entry name" value="MutL_C_sf"/>
</dbReference>
<feature type="domain" description="DNA mismatch repair protein S5" evidence="5">
    <location>
        <begin position="209"/>
        <end position="330"/>
    </location>
</feature>
<dbReference type="AlphaFoldDB" id="E6PFG6"/>
<evidence type="ECO:0000259" key="4">
    <source>
        <dbReference type="SMART" id="SM00853"/>
    </source>
</evidence>
<name>E6PFG6_9ZZZZ</name>
<dbReference type="PANTHER" id="PTHR10073:SF12">
    <property type="entry name" value="DNA MISMATCH REPAIR PROTEIN MLH1"/>
    <property type="match status" value="1"/>
</dbReference>
<dbReference type="SUPFAM" id="SSF54211">
    <property type="entry name" value="Ribosomal protein S5 domain 2-like"/>
    <property type="match status" value="1"/>
</dbReference>
<dbReference type="HAMAP" id="MF_00149">
    <property type="entry name" value="DNA_mis_repair"/>
    <property type="match status" value="1"/>
</dbReference>
<dbReference type="InterPro" id="IPR020667">
    <property type="entry name" value="DNA_mismatch_repair_MutL"/>
</dbReference>
<dbReference type="InterPro" id="IPR038973">
    <property type="entry name" value="MutL/Mlh/Pms-like"/>
</dbReference>
<dbReference type="SMART" id="SM01340">
    <property type="entry name" value="DNA_mis_repair"/>
    <property type="match status" value="1"/>
</dbReference>
<evidence type="ECO:0000259" key="5">
    <source>
        <dbReference type="SMART" id="SM01340"/>
    </source>
</evidence>
<dbReference type="Pfam" id="PF13589">
    <property type="entry name" value="HATPase_c_3"/>
    <property type="match status" value="1"/>
</dbReference>
<dbReference type="NCBIfam" id="TIGR00585">
    <property type="entry name" value="mutl"/>
    <property type="match status" value="1"/>
</dbReference>